<evidence type="ECO:0000313" key="3">
    <source>
        <dbReference type="EMBL" id="REL28742.1"/>
    </source>
</evidence>
<dbReference type="GO" id="GO:0008237">
    <property type="term" value="F:metallopeptidase activity"/>
    <property type="evidence" value="ECO:0007669"/>
    <property type="project" value="InterPro"/>
</dbReference>
<keyword evidence="2" id="KW-0812">Transmembrane</keyword>
<dbReference type="EMBL" id="QUOU01000001">
    <property type="protein sequence ID" value="REL28742.1"/>
    <property type="molecule type" value="Genomic_DNA"/>
</dbReference>
<dbReference type="InterPro" id="IPR013783">
    <property type="entry name" value="Ig-like_fold"/>
</dbReference>
<dbReference type="SUPFAM" id="SSF55486">
    <property type="entry name" value="Metalloproteases ('zincins'), catalytic domain"/>
    <property type="match status" value="1"/>
</dbReference>
<dbReference type="Gene3D" id="3.40.390.10">
    <property type="entry name" value="Collagenase (Catalytic Domain)"/>
    <property type="match status" value="1"/>
</dbReference>
<dbReference type="PANTHER" id="PTHR11905:SF159">
    <property type="entry name" value="ADAM METALLOPROTEASE"/>
    <property type="match status" value="1"/>
</dbReference>
<dbReference type="NCBIfam" id="NF012211">
    <property type="entry name" value="tand_rpt_95"/>
    <property type="match status" value="2"/>
</dbReference>
<dbReference type="Gene3D" id="2.60.40.10">
    <property type="entry name" value="Immunoglobulins"/>
    <property type="match status" value="1"/>
</dbReference>
<dbReference type="PANTHER" id="PTHR11905">
    <property type="entry name" value="ADAM A DISINTEGRIN AND METALLOPROTEASE DOMAIN"/>
    <property type="match status" value="1"/>
</dbReference>
<accession>A0A3E0TXY9</accession>
<proteinExistence type="predicted"/>
<dbReference type="Pfam" id="PF13583">
    <property type="entry name" value="Reprolysin_4"/>
    <property type="match status" value="1"/>
</dbReference>
<reference evidence="3 4" key="1">
    <citation type="submission" date="2018-08" db="EMBL/GenBank/DDBJ databases">
        <title>Thalassotalea euphylliae genome.</title>
        <authorList>
            <person name="Summers S."/>
            <person name="Rice S.A."/>
            <person name="Freckelton M.L."/>
            <person name="Nedved B.T."/>
            <person name="Hadfield M.G."/>
        </authorList>
    </citation>
    <scope>NUCLEOTIDE SEQUENCE [LARGE SCALE GENOMIC DNA]</scope>
    <source>
        <strain evidence="3 4">H1</strain>
    </source>
</reference>
<dbReference type="InterPro" id="IPR024079">
    <property type="entry name" value="MetalloPept_cat_dom_sf"/>
</dbReference>
<gene>
    <name evidence="3" type="ORF">DXX93_20655</name>
</gene>
<feature type="compositionally biased region" description="Pro residues" evidence="1">
    <location>
        <begin position="947"/>
        <end position="957"/>
    </location>
</feature>
<dbReference type="Pfam" id="PF17963">
    <property type="entry name" value="Big_9"/>
    <property type="match status" value="2"/>
</dbReference>
<keyword evidence="2" id="KW-1133">Transmembrane helix</keyword>
<keyword evidence="2" id="KW-0472">Membrane</keyword>
<feature type="transmembrane region" description="Helical" evidence="2">
    <location>
        <begin position="970"/>
        <end position="989"/>
    </location>
</feature>
<feature type="region of interest" description="Disordered" evidence="1">
    <location>
        <begin position="944"/>
        <end position="963"/>
    </location>
</feature>
<dbReference type="AlphaFoldDB" id="A0A3E0TXY9"/>
<dbReference type="OrthoDB" id="5242130at2"/>
<evidence type="ECO:0000256" key="1">
    <source>
        <dbReference type="SAM" id="MobiDB-lite"/>
    </source>
</evidence>
<evidence type="ECO:0000256" key="2">
    <source>
        <dbReference type="SAM" id="Phobius"/>
    </source>
</evidence>
<sequence length="995" mass="106023">MQAVRMIKKISLASWFLFVVSVHSYSNTLSQVARISVNWPAIASKSLNEEADNHLASNMRSLASREYLTQLNIEQLASDIHALDDPHSQRAFAISVPLPNGELVDFVLTKSRVMESQLAEKFSDITTYDGFAIDQPESTGKFELTSVGFRGMFYYQGQLVYLDPKYLDSKRIYTSYFQRDALSSTGTTLTRHQPKLSTAFYEQLKQARAESPAKAARTPVQLKEYRLAITTTGEYTSFFQGSVSNVMAELATLVNRINMIYEQELAVRMILVANNDQLIFTNAASDPFLNELDNDSDEATRVISNIIGTSNYDIGHVLGTDGGGLAFLGATCINSIKGGGATGSFRPTGDSFYVDLVAHELGHQFGASHTFNGLTQSCGGGNRAANSSYEVGSGSTIMAYAGICGSQNLQSRADPFFHGHSMDQVAAHLARFPSCGVNTAQVNRTPVANAGRDVTIPANTPFTLTGTASDEDGDELTYDWQQFDLGPGSNGPSEQVDDGQRPLFRVFAPQTEPSRTFPRLSDVLTGNLTLGETFATTNRDLNFRLIVRDNKGGVAFDNTVVNVVDTGQAFAVTEPSFNDSWTSAEQIVQWEVANTNQTPISCSAVNISLSVDGGNSFTVELANNAPNNGSFTVNLPAVSSNNARLKVACADNAFFAVNAGRFSVNNSQALPFEITGVNGSLSVDEDQQLTLSVANFTIQGQVADSLVISEGDNYSVDGSTVIPDTNFNGSLSIEVRAVAGSEQTPVFSTQVAVAAVNDAPVATDDELTLAQGANTQQINVLSNDADVDAQDSLTLSRLVYTGDGQASIVNNQISYTPATSFTGEETISYTVSDNSGATDTANLIITVSEIAVNNPPATNNDSITLTQGAGNQLIDVVANDSDPDAGDTLTLTSIDYSGNGQASISNNQISYTPAATFSGQESIGYTVSDSAGLSATGLLNITVNAAPQPPTPAPVEPEPNNSGGSGGGSLYWLMVLLFVAGSFRVVGFYQRGERK</sequence>
<dbReference type="Proteomes" id="UP000256478">
    <property type="component" value="Unassembled WGS sequence"/>
</dbReference>
<protein>
    <submittedName>
        <fullName evidence="3">Tandem-95 repeat protein</fullName>
    </submittedName>
</protein>
<comment type="caution">
    <text evidence="3">The sequence shown here is derived from an EMBL/GenBank/DDBJ whole genome shotgun (WGS) entry which is preliminary data.</text>
</comment>
<name>A0A3E0TXY9_9GAMM</name>
<organism evidence="3 4">
    <name type="scientific">Thalassotalea euphylliae</name>
    <dbReference type="NCBI Taxonomy" id="1655234"/>
    <lineage>
        <taxon>Bacteria</taxon>
        <taxon>Pseudomonadati</taxon>
        <taxon>Pseudomonadota</taxon>
        <taxon>Gammaproteobacteria</taxon>
        <taxon>Alteromonadales</taxon>
        <taxon>Colwelliaceae</taxon>
        <taxon>Thalassotalea</taxon>
    </lineage>
</organism>
<dbReference type="Gene3D" id="2.60.40.2810">
    <property type="match status" value="2"/>
</dbReference>
<evidence type="ECO:0000313" key="4">
    <source>
        <dbReference type="Proteomes" id="UP000256478"/>
    </source>
</evidence>